<accession>A0A8E2AKU9</accession>
<proteinExistence type="predicted"/>
<dbReference type="OrthoDB" id="2104739at2759"/>
<keyword evidence="2" id="KW-1185">Reference proteome</keyword>
<dbReference type="AlphaFoldDB" id="A0A8E2AKU9"/>
<gene>
    <name evidence="1" type="ORF">OBBRIDRAFT_227488</name>
</gene>
<sequence>MVGCDDELEMYLPSGGTGFTFRDQSERSIAPPDPRFIALHAALTRIFNVSGAGKCLNMLFDYFLDEEGLVHVYHNDWRFYPGSHCRCLLPYSIAKCSNLHSSVWLLANLLRSNATGQASALDIIDSHPVCLCRNRLTISCSILCLEHGESCASYGRHHWRRGSEKWLLLSWRTSPRRYS</sequence>
<dbReference type="Proteomes" id="UP000250043">
    <property type="component" value="Unassembled WGS sequence"/>
</dbReference>
<evidence type="ECO:0000313" key="2">
    <source>
        <dbReference type="Proteomes" id="UP000250043"/>
    </source>
</evidence>
<protein>
    <submittedName>
        <fullName evidence="1">Uncharacterized protein</fullName>
    </submittedName>
</protein>
<reference evidence="1 2" key="1">
    <citation type="submission" date="2016-07" db="EMBL/GenBank/DDBJ databases">
        <title>Draft genome of the white-rot fungus Obba rivulosa 3A-2.</title>
        <authorList>
            <consortium name="DOE Joint Genome Institute"/>
            <person name="Miettinen O."/>
            <person name="Riley R."/>
            <person name="Acob R."/>
            <person name="Barry K."/>
            <person name="Cullen D."/>
            <person name="De Vries R."/>
            <person name="Hainaut M."/>
            <person name="Hatakka A."/>
            <person name="Henrissat B."/>
            <person name="Hilden K."/>
            <person name="Kuo R."/>
            <person name="Labutti K."/>
            <person name="Lipzen A."/>
            <person name="Makela M.R."/>
            <person name="Sandor L."/>
            <person name="Spatafora J.W."/>
            <person name="Grigoriev I.V."/>
            <person name="Hibbett D.S."/>
        </authorList>
    </citation>
    <scope>NUCLEOTIDE SEQUENCE [LARGE SCALE GENOMIC DNA]</scope>
    <source>
        <strain evidence="1 2">3A-2</strain>
    </source>
</reference>
<evidence type="ECO:0000313" key="1">
    <source>
        <dbReference type="EMBL" id="OCH86446.1"/>
    </source>
</evidence>
<organism evidence="1 2">
    <name type="scientific">Obba rivulosa</name>
    <dbReference type="NCBI Taxonomy" id="1052685"/>
    <lineage>
        <taxon>Eukaryota</taxon>
        <taxon>Fungi</taxon>
        <taxon>Dikarya</taxon>
        <taxon>Basidiomycota</taxon>
        <taxon>Agaricomycotina</taxon>
        <taxon>Agaricomycetes</taxon>
        <taxon>Polyporales</taxon>
        <taxon>Gelatoporiaceae</taxon>
        <taxon>Obba</taxon>
    </lineage>
</organism>
<dbReference type="EMBL" id="KV722528">
    <property type="protein sequence ID" value="OCH86446.1"/>
    <property type="molecule type" value="Genomic_DNA"/>
</dbReference>
<name>A0A8E2AKU9_9APHY</name>